<comment type="catalytic activity">
    <reaction evidence="5">
        <text>ATP + H2O = ADP + phosphate + H(+)</text>
        <dbReference type="Rhea" id="RHEA:13065"/>
        <dbReference type="ChEBI" id="CHEBI:15377"/>
        <dbReference type="ChEBI" id="CHEBI:15378"/>
        <dbReference type="ChEBI" id="CHEBI:30616"/>
        <dbReference type="ChEBI" id="CHEBI:43474"/>
        <dbReference type="ChEBI" id="CHEBI:456216"/>
        <dbReference type="EC" id="3.6.4.13"/>
    </reaction>
</comment>
<dbReference type="EC" id="3.6.4.13" evidence="5"/>
<dbReference type="GO" id="GO:0003724">
    <property type="term" value="F:RNA helicase activity"/>
    <property type="evidence" value="ECO:0007669"/>
    <property type="project" value="UniProtKB-EC"/>
</dbReference>
<comment type="similarity">
    <text evidence="5">Belongs to the DEAD box helicase family.</text>
</comment>
<dbReference type="SMART" id="SM00487">
    <property type="entry name" value="DEXDc"/>
    <property type="match status" value="1"/>
</dbReference>
<dbReference type="SUPFAM" id="SSF52540">
    <property type="entry name" value="P-loop containing nucleoside triphosphate hydrolases"/>
    <property type="match status" value="1"/>
</dbReference>
<dbReference type="InterPro" id="IPR011545">
    <property type="entry name" value="DEAD/DEAH_box_helicase_dom"/>
</dbReference>
<gene>
    <name evidence="8" type="ORF">THASP1DRAFT_4801</name>
</gene>
<evidence type="ECO:0000259" key="7">
    <source>
        <dbReference type="PROSITE" id="PS51194"/>
    </source>
</evidence>
<accession>A0A4P9XV36</accession>
<dbReference type="GO" id="GO:0016787">
    <property type="term" value="F:hydrolase activity"/>
    <property type="evidence" value="ECO:0007669"/>
    <property type="project" value="UniProtKB-KW"/>
</dbReference>
<evidence type="ECO:0000256" key="4">
    <source>
        <dbReference type="ARBA" id="ARBA00022884"/>
    </source>
</evidence>
<dbReference type="PANTHER" id="PTHR24031">
    <property type="entry name" value="RNA HELICASE"/>
    <property type="match status" value="1"/>
</dbReference>
<dbReference type="PROSITE" id="PS51192">
    <property type="entry name" value="HELICASE_ATP_BIND_1"/>
    <property type="match status" value="1"/>
</dbReference>
<evidence type="ECO:0000259" key="6">
    <source>
        <dbReference type="PROSITE" id="PS51192"/>
    </source>
</evidence>
<dbReference type="SMART" id="SM00490">
    <property type="entry name" value="HELICc"/>
    <property type="match status" value="1"/>
</dbReference>
<dbReference type="InterPro" id="IPR014001">
    <property type="entry name" value="Helicase_ATP-bd"/>
</dbReference>
<dbReference type="Pfam" id="PF00271">
    <property type="entry name" value="Helicase_C"/>
    <property type="match status" value="1"/>
</dbReference>
<feature type="non-terminal residue" evidence="8">
    <location>
        <position position="369"/>
    </location>
</feature>
<evidence type="ECO:0000256" key="2">
    <source>
        <dbReference type="ARBA" id="ARBA00022801"/>
    </source>
</evidence>
<dbReference type="Proteomes" id="UP000271241">
    <property type="component" value="Unassembled WGS sequence"/>
</dbReference>
<name>A0A4P9XV36_9FUNG</name>
<dbReference type="AlphaFoldDB" id="A0A4P9XV36"/>
<comment type="domain">
    <text evidence="5">The Q motif is unique to and characteristic of the DEAD box family of RNA helicases and controls ATP binding and hydrolysis.</text>
</comment>
<dbReference type="GO" id="GO:0003723">
    <property type="term" value="F:RNA binding"/>
    <property type="evidence" value="ECO:0007669"/>
    <property type="project" value="UniProtKB-UniRule"/>
</dbReference>
<dbReference type="OrthoDB" id="193716at2759"/>
<evidence type="ECO:0000313" key="9">
    <source>
        <dbReference type="Proteomes" id="UP000271241"/>
    </source>
</evidence>
<keyword evidence="2 5" id="KW-0378">Hydrolase</keyword>
<keyword evidence="4 5" id="KW-0694">RNA-binding</keyword>
<feature type="non-terminal residue" evidence="8">
    <location>
        <position position="1"/>
    </location>
</feature>
<dbReference type="GO" id="GO:0005524">
    <property type="term" value="F:ATP binding"/>
    <property type="evidence" value="ECO:0007669"/>
    <property type="project" value="UniProtKB-UniRule"/>
</dbReference>
<dbReference type="EMBL" id="KZ992469">
    <property type="protein sequence ID" value="RKP10127.1"/>
    <property type="molecule type" value="Genomic_DNA"/>
</dbReference>
<dbReference type="Pfam" id="PF00270">
    <property type="entry name" value="DEAD"/>
    <property type="match status" value="1"/>
</dbReference>
<proteinExistence type="inferred from homology"/>
<sequence length="369" mass="41280">AMKTEFGYEIMSPVQSMVLSHMPLTTDLLVRAETGTGKTLAFLLPAIDEALQLRTREDQRKGKSCKVLVVSPTRELALQIAEEAYKLCRPLGLQVRCFVGGESRRNNVRDIQSRRMDVLVGTPGRLEDLLENEAALREQLKDMSVLTLDEADTLLEMGFRDSLTRILEKLPTTRRTFLFSATLSSDVRSVARIAFCQEHKFLDSIGHDSRPRVPEQIQQSFIIAPFSQQAATLRRLLAWHLLLDHPGKVVVFFPTTKATSLYAEMFRSAGFRNIFEIHSKRDQKQRARVADRFRDAHGPAILFTSDVSARGVDYPGVTLVVQVGVSAGTDQYVHRAGRTGRAGQRGRAVAIYAPIERPFAGLLADMGLR</sequence>
<keyword evidence="9" id="KW-1185">Reference proteome</keyword>
<evidence type="ECO:0000256" key="3">
    <source>
        <dbReference type="ARBA" id="ARBA00022840"/>
    </source>
</evidence>
<dbReference type="STRING" id="78915.A0A4P9XV36"/>
<evidence type="ECO:0000256" key="5">
    <source>
        <dbReference type="RuleBase" id="RU365068"/>
    </source>
</evidence>
<evidence type="ECO:0000313" key="8">
    <source>
        <dbReference type="EMBL" id="RKP10127.1"/>
    </source>
</evidence>
<feature type="domain" description="Helicase ATP-binding" evidence="6">
    <location>
        <begin position="19"/>
        <end position="201"/>
    </location>
</feature>
<dbReference type="InterPro" id="IPR027417">
    <property type="entry name" value="P-loop_NTPase"/>
</dbReference>
<dbReference type="InterPro" id="IPR001650">
    <property type="entry name" value="Helicase_C-like"/>
</dbReference>
<keyword evidence="5" id="KW-0347">Helicase</keyword>
<dbReference type="CDD" id="cd18787">
    <property type="entry name" value="SF2_C_DEAD"/>
    <property type="match status" value="1"/>
</dbReference>
<dbReference type="Gene3D" id="3.40.50.300">
    <property type="entry name" value="P-loop containing nucleotide triphosphate hydrolases"/>
    <property type="match status" value="2"/>
</dbReference>
<feature type="domain" description="Helicase C-terminal" evidence="7">
    <location>
        <begin position="235"/>
        <end position="369"/>
    </location>
</feature>
<evidence type="ECO:0000256" key="1">
    <source>
        <dbReference type="ARBA" id="ARBA00022741"/>
    </source>
</evidence>
<dbReference type="PROSITE" id="PS51194">
    <property type="entry name" value="HELICASE_CTER"/>
    <property type="match status" value="1"/>
</dbReference>
<keyword evidence="3 5" id="KW-0067">ATP-binding</keyword>
<protein>
    <recommendedName>
        <fullName evidence="5">ATP-dependent RNA helicase</fullName>
        <ecNumber evidence="5">3.6.4.13</ecNumber>
    </recommendedName>
</protein>
<reference evidence="9" key="1">
    <citation type="journal article" date="2018" name="Nat. Microbiol.">
        <title>Leveraging single-cell genomics to expand the fungal tree of life.</title>
        <authorList>
            <person name="Ahrendt S.R."/>
            <person name="Quandt C.A."/>
            <person name="Ciobanu D."/>
            <person name="Clum A."/>
            <person name="Salamov A."/>
            <person name="Andreopoulos B."/>
            <person name="Cheng J.F."/>
            <person name="Woyke T."/>
            <person name="Pelin A."/>
            <person name="Henrissat B."/>
            <person name="Reynolds N.K."/>
            <person name="Benny G.L."/>
            <person name="Smith M.E."/>
            <person name="James T.Y."/>
            <person name="Grigoriev I.V."/>
        </authorList>
    </citation>
    <scope>NUCLEOTIDE SEQUENCE [LARGE SCALE GENOMIC DNA]</scope>
    <source>
        <strain evidence="9">RSA 1356</strain>
    </source>
</reference>
<organism evidence="8 9">
    <name type="scientific">Thamnocephalis sphaerospora</name>
    <dbReference type="NCBI Taxonomy" id="78915"/>
    <lineage>
        <taxon>Eukaryota</taxon>
        <taxon>Fungi</taxon>
        <taxon>Fungi incertae sedis</taxon>
        <taxon>Zoopagomycota</taxon>
        <taxon>Zoopagomycotina</taxon>
        <taxon>Zoopagomycetes</taxon>
        <taxon>Zoopagales</taxon>
        <taxon>Sigmoideomycetaceae</taxon>
        <taxon>Thamnocephalis</taxon>
    </lineage>
</organism>
<comment type="function">
    <text evidence="5">RNA helicase.</text>
</comment>
<keyword evidence="1 5" id="KW-0547">Nucleotide-binding</keyword>